<gene>
    <name evidence="1" type="ORF">TcWFU_003924</name>
</gene>
<organism evidence="1 2">
    <name type="scientific">Taenia crassiceps</name>
    <dbReference type="NCBI Taxonomy" id="6207"/>
    <lineage>
        <taxon>Eukaryota</taxon>
        <taxon>Metazoa</taxon>
        <taxon>Spiralia</taxon>
        <taxon>Lophotrochozoa</taxon>
        <taxon>Platyhelminthes</taxon>
        <taxon>Cestoda</taxon>
        <taxon>Eucestoda</taxon>
        <taxon>Cyclophyllidea</taxon>
        <taxon>Taeniidae</taxon>
        <taxon>Taenia</taxon>
    </lineage>
</organism>
<protein>
    <submittedName>
        <fullName evidence="1">Uncharacterized protein</fullName>
    </submittedName>
</protein>
<keyword evidence="2" id="KW-1185">Reference proteome</keyword>
<comment type="caution">
    <text evidence="1">The sequence shown here is derived from an EMBL/GenBank/DDBJ whole genome shotgun (WGS) entry which is preliminary data.</text>
</comment>
<evidence type="ECO:0000313" key="2">
    <source>
        <dbReference type="Proteomes" id="UP001651158"/>
    </source>
</evidence>
<sequence length="143" mass="16079">MLNIVTKSVQSPPSVEPSLVTINSDTLELQLLPSILLKVLATHSPYLHLRIASPNFYSCHFLFHHLLPSPHLISAALISSRPMSSYSMPSHLSLLYERNLELYFVQTNHYATVQQEDALSSYQLLAGHRIAAMRVAVQSTRVR</sequence>
<evidence type="ECO:0000313" key="1">
    <source>
        <dbReference type="EMBL" id="KAL5104662.1"/>
    </source>
</evidence>
<dbReference type="Proteomes" id="UP001651158">
    <property type="component" value="Unassembled WGS sequence"/>
</dbReference>
<name>A0ABR4Q503_9CEST</name>
<proteinExistence type="predicted"/>
<reference evidence="1 2" key="1">
    <citation type="journal article" date="2022" name="Front. Cell. Infect. Microbiol.">
        <title>The Genomes of Two Strains of Taenia crassiceps the Animal Model for the Study of Human Cysticercosis.</title>
        <authorList>
            <person name="Bobes R.J."/>
            <person name="Estrada K."/>
            <person name="Rios-Valencia D.G."/>
            <person name="Calderon-Gallegos A."/>
            <person name="de la Torre P."/>
            <person name="Carrero J.C."/>
            <person name="Sanchez-Flores A."/>
            <person name="Laclette J.P."/>
        </authorList>
    </citation>
    <scope>NUCLEOTIDE SEQUENCE [LARGE SCALE GENOMIC DNA]</scope>
    <source>
        <strain evidence="1">WFUcys</strain>
    </source>
</reference>
<dbReference type="EMBL" id="JAKROA010000011">
    <property type="protein sequence ID" value="KAL5104662.1"/>
    <property type="molecule type" value="Genomic_DNA"/>
</dbReference>
<accession>A0ABR4Q503</accession>